<dbReference type="SUPFAM" id="SSF52047">
    <property type="entry name" value="RNI-like"/>
    <property type="match status" value="1"/>
</dbReference>
<keyword evidence="8" id="KW-1185">Reference proteome</keyword>
<dbReference type="PROSITE" id="PS51007">
    <property type="entry name" value="CYTC"/>
    <property type="match status" value="1"/>
</dbReference>
<dbReference type="EMBL" id="WHPF01000001">
    <property type="protein sequence ID" value="NNV53924.1"/>
    <property type="molecule type" value="Genomic_DNA"/>
</dbReference>
<evidence type="ECO:0000256" key="1">
    <source>
        <dbReference type="ARBA" id="ARBA00022617"/>
    </source>
</evidence>
<evidence type="ECO:0000256" key="5">
    <source>
        <dbReference type="SAM" id="Phobius"/>
    </source>
</evidence>
<dbReference type="InterPro" id="IPR036909">
    <property type="entry name" value="Cyt_c-like_dom_sf"/>
</dbReference>
<dbReference type="GO" id="GO:0046872">
    <property type="term" value="F:metal ion binding"/>
    <property type="evidence" value="ECO:0007669"/>
    <property type="project" value="UniProtKB-KW"/>
</dbReference>
<keyword evidence="5" id="KW-1133">Transmembrane helix</keyword>
<dbReference type="PANTHER" id="PTHR35889">
    <property type="entry name" value="CYCLOINULO-OLIGOSACCHARIDE FRUCTANOTRANSFERASE-RELATED"/>
    <property type="match status" value="1"/>
</dbReference>
<feature type="transmembrane region" description="Helical" evidence="5">
    <location>
        <begin position="125"/>
        <end position="143"/>
    </location>
</feature>
<dbReference type="InterPro" id="IPR032675">
    <property type="entry name" value="LRR_dom_sf"/>
</dbReference>
<dbReference type="Pfam" id="PF09990">
    <property type="entry name" value="DUF2231"/>
    <property type="match status" value="1"/>
</dbReference>
<dbReference type="GO" id="GO:0009055">
    <property type="term" value="F:electron transfer activity"/>
    <property type="evidence" value="ECO:0007669"/>
    <property type="project" value="InterPro"/>
</dbReference>
<dbReference type="Proteomes" id="UP000598971">
    <property type="component" value="Unassembled WGS sequence"/>
</dbReference>
<dbReference type="Pfam" id="PF13287">
    <property type="entry name" value="Fn3_assoc"/>
    <property type="match status" value="1"/>
</dbReference>
<accession>A0A8J8FCN1</accession>
<dbReference type="Gene3D" id="3.80.10.10">
    <property type="entry name" value="Ribonuclease Inhibitor"/>
    <property type="match status" value="1"/>
</dbReference>
<name>A0A8J8FCN1_9BACT</name>
<feature type="transmembrane region" description="Helical" evidence="5">
    <location>
        <begin position="60"/>
        <end position="81"/>
    </location>
</feature>
<gene>
    <name evidence="7" type="ORF">GD597_00545</name>
</gene>
<reference evidence="7" key="1">
    <citation type="submission" date="2019-10" db="EMBL/GenBank/DDBJ databases">
        <title>Draft genome sequence of Panacibacter sp. KCS-6.</title>
        <authorList>
            <person name="Yim K.J."/>
        </authorList>
    </citation>
    <scope>NUCLEOTIDE SEQUENCE</scope>
    <source>
        <strain evidence="7">KCS-6</strain>
    </source>
</reference>
<dbReference type="Pfam" id="PF07635">
    <property type="entry name" value="PSCyt1"/>
    <property type="match status" value="1"/>
</dbReference>
<feature type="transmembrane region" description="Helical" evidence="5">
    <location>
        <begin position="93"/>
        <end position="113"/>
    </location>
</feature>
<evidence type="ECO:0000259" key="6">
    <source>
        <dbReference type="PROSITE" id="PS51007"/>
    </source>
</evidence>
<evidence type="ECO:0000256" key="3">
    <source>
        <dbReference type="ARBA" id="ARBA00023004"/>
    </source>
</evidence>
<keyword evidence="5" id="KW-0812">Transmembrane</keyword>
<keyword evidence="2 4" id="KW-0479">Metal-binding</keyword>
<keyword evidence="1 4" id="KW-0349">Heme</keyword>
<keyword evidence="5" id="KW-0472">Membrane</keyword>
<dbReference type="InterPro" id="IPR019251">
    <property type="entry name" value="DUF2231_TM"/>
</dbReference>
<comment type="caution">
    <text evidence="7">The sequence shown here is derived from an EMBL/GenBank/DDBJ whole genome shotgun (WGS) entry which is preliminary data.</text>
</comment>
<dbReference type="SUPFAM" id="SSF46626">
    <property type="entry name" value="Cytochrome c"/>
    <property type="match status" value="1"/>
</dbReference>
<feature type="transmembrane region" description="Helical" evidence="5">
    <location>
        <begin position="155"/>
        <end position="175"/>
    </location>
</feature>
<feature type="transmembrane region" description="Helical" evidence="5">
    <location>
        <begin position="21"/>
        <end position="40"/>
    </location>
</feature>
<evidence type="ECO:0000313" key="8">
    <source>
        <dbReference type="Proteomes" id="UP000598971"/>
    </source>
</evidence>
<dbReference type="AlphaFoldDB" id="A0A8J8FCN1"/>
<keyword evidence="3 4" id="KW-0408">Iron</keyword>
<evidence type="ECO:0000256" key="2">
    <source>
        <dbReference type="ARBA" id="ARBA00022723"/>
    </source>
</evidence>
<evidence type="ECO:0000256" key="4">
    <source>
        <dbReference type="PROSITE-ProRule" id="PRU00433"/>
    </source>
</evidence>
<dbReference type="InterPro" id="IPR026876">
    <property type="entry name" value="Fn3_assoc_repeat"/>
</dbReference>
<dbReference type="InterPro" id="IPR009056">
    <property type="entry name" value="Cyt_c-like_dom"/>
</dbReference>
<evidence type="ECO:0000313" key="7">
    <source>
        <dbReference type="EMBL" id="NNV53924.1"/>
    </source>
</evidence>
<protein>
    <recommendedName>
        <fullName evidence="6">Cytochrome c domain-containing protein</fullName>
    </recommendedName>
</protein>
<dbReference type="PANTHER" id="PTHR35889:SF3">
    <property type="entry name" value="F-BOX DOMAIN-CONTAINING PROTEIN"/>
    <property type="match status" value="1"/>
</dbReference>
<sequence>MPGHLLMNLKYTKTMQRWKTILYNTALCFNCLLLFLLLFYNSIAVPAWVQVLGRMHPLIIHFPIVLLLLYVIWQIWIYNKLEDVQLAKSTGELLLLAAAASAAITALMGVLLSKESGYDADALAWHKWTGSGLAFVSFAWYLLRNRITHSKAITLVLAITVCITLIITGELGSAITRGEDYLLAPVLPKQQAQQVAFDDAVVFTNMVEPILKEKCVGCHNSKKAKGELLMETTAQLLKGGKDGALWNTSNPSLSLLLKRVHLPLEEEKHMPPKGKPQLTDEEIMILNLWIQSGASFTTKVATLPANDSLRNIAATMFTSDVAEVYDFAAASDKTIAGLTNNNRVITPIAEGSPALTVDFYNSGFYNQKALQELQELKEQIVYINLSKMPVQDDDITLLSQFANLRELNISFTPITGKNLAVLSKLPKLKELSLAGTKVNAKDVQVLATSASLKKIFLWNTGITDDALKLIAKANSSIHFETGFNGDTVIMKLNAPILQNEETVILDSLPLQLKHYVNGTTIRYTLDGKDPDSLQSPIYKQGMYLKQNGILKAKAFKPGWISSDVTQAYFYKNTFTPDVATLVTPADDSYKGDGAKTIIDHIKSDNNFRNGKWLGYHGTLMNTLLHFQKPVQVQNITISSLVDIGGYIFPPLSIEVWGGNTEGSLKLLGRLTPKQPTMSAPGYLQGYDINFTPATLQYIKLKVQSVPKLPVWHPGKGDKAWFFTDEVFIN</sequence>
<organism evidence="7 8">
    <name type="scientific">Limnovirga soli</name>
    <dbReference type="NCBI Taxonomy" id="2656915"/>
    <lineage>
        <taxon>Bacteria</taxon>
        <taxon>Pseudomonadati</taxon>
        <taxon>Bacteroidota</taxon>
        <taxon>Chitinophagia</taxon>
        <taxon>Chitinophagales</taxon>
        <taxon>Chitinophagaceae</taxon>
        <taxon>Limnovirga</taxon>
    </lineage>
</organism>
<dbReference type="InterPro" id="IPR011429">
    <property type="entry name" value="Cyt_c_Planctomycete-type"/>
</dbReference>
<dbReference type="GO" id="GO:0020037">
    <property type="term" value="F:heme binding"/>
    <property type="evidence" value="ECO:0007669"/>
    <property type="project" value="InterPro"/>
</dbReference>
<proteinExistence type="predicted"/>
<feature type="domain" description="Cytochrome c" evidence="6">
    <location>
        <begin position="173"/>
        <end position="294"/>
    </location>
</feature>